<dbReference type="PROSITE" id="PS51819">
    <property type="entry name" value="VOC"/>
    <property type="match status" value="1"/>
</dbReference>
<gene>
    <name evidence="2" type="ORF">ESZ00_13405</name>
</gene>
<comment type="caution">
    <text evidence="2">The sequence shown here is derived from an EMBL/GenBank/DDBJ whole genome shotgun (WGS) entry which is preliminary data.</text>
</comment>
<feature type="domain" description="VOC" evidence="1">
    <location>
        <begin position="6"/>
        <end position="117"/>
    </location>
</feature>
<accession>A0A4Q1SE68</accession>
<dbReference type="RefSeq" id="WP_129208756.1">
    <property type="nucleotide sequence ID" value="NZ_BMGU01000004.1"/>
</dbReference>
<name>A0A4Q1SE68_9BACT</name>
<dbReference type="InterPro" id="IPR004360">
    <property type="entry name" value="Glyas_Fos-R_dOase_dom"/>
</dbReference>
<evidence type="ECO:0000313" key="2">
    <source>
        <dbReference type="EMBL" id="RXS95559.1"/>
    </source>
</evidence>
<reference evidence="2 3" key="1">
    <citation type="journal article" date="2016" name="Int. J. Syst. Evol. Microbiol.">
        <title>Acidipila dinghuensis sp. nov., an acidobacterium isolated from forest soil.</title>
        <authorList>
            <person name="Jiang Y.W."/>
            <person name="Wang J."/>
            <person name="Chen M.H."/>
            <person name="Lv Y.Y."/>
            <person name="Qiu L.H."/>
        </authorList>
    </citation>
    <scope>NUCLEOTIDE SEQUENCE [LARGE SCALE GENOMIC DNA]</scope>
    <source>
        <strain evidence="2 3">DHOF10</strain>
    </source>
</reference>
<dbReference type="OrthoDB" id="9799428at2"/>
<dbReference type="SUPFAM" id="SSF54593">
    <property type="entry name" value="Glyoxalase/Bleomycin resistance protein/Dihydroxybiphenyl dioxygenase"/>
    <property type="match status" value="1"/>
</dbReference>
<dbReference type="Proteomes" id="UP000290253">
    <property type="component" value="Unassembled WGS sequence"/>
</dbReference>
<organism evidence="2 3">
    <name type="scientific">Silvibacterium dinghuense</name>
    <dbReference type="NCBI Taxonomy" id="1560006"/>
    <lineage>
        <taxon>Bacteria</taxon>
        <taxon>Pseudomonadati</taxon>
        <taxon>Acidobacteriota</taxon>
        <taxon>Terriglobia</taxon>
        <taxon>Terriglobales</taxon>
        <taxon>Acidobacteriaceae</taxon>
        <taxon>Silvibacterium</taxon>
    </lineage>
</organism>
<dbReference type="AlphaFoldDB" id="A0A4Q1SE68"/>
<proteinExistence type="predicted"/>
<protein>
    <submittedName>
        <fullName evidence="2">VOC family protein</fullName>
    </submittedName>
</protein>
<dbReference type="Gene3D" id="3.10.180.10">
    <property type="entry name" value="2,3-Dihydroxybiphenyl 1,2-Dioxygenase, domain 1"/>
    <property type="match status" value="1"/>
</dbReference>
<keyword evidence="3" id="KW-1185">Reference proteome</keyword>
<dbReference type="InterPro" id="IPR029068">
    <property type="entry name" value="Glyas_Bleomycin-R_OHBP_Dase"/>
</dbReference>
<dbReference type="Pfam" id="PF00903">
    <property type="entry name" value="Glyoxalase"/>
    <property type="match status" value="1"/>
</dbReference>
<evidence type="ECO:0000313" key="3">
    <source>
        <dbReference type="Proteomes" id="UP000290253"/>
    </source>
</evidence>
<dbReference type="EMBL" id="SDMK01000002">
    <property type="protein sequence ID" value="RXS95559.1"/>
    <property type="molecule type" value="Genomic_DNA"/>
</dbReference>
<evidence type="ECO:0000259" key="1">
    <source>
        <dbReference type="PROSITE" id="PS51819"/>
    </source>
</evidence>
<dbReference type="InterPro" id="IPR037523">
    <property type="entry name" value="VOC_core"/>
</dbReference>
<dbReference type="CDD" id="cd06587">
    <property type="entry name" value="VOC"/>
    <property type="match status" value="1"/>
</dbReference>
<sequence length="122" mass="13796">MAKVTGLGGAFLRARDPETLYAWYEQHLGLKREHGCFLLPAEAQRASLVVSFFPQASKYFPERQPAMLNFQVDALDPLLDALIAAGVEVDPKRDRHDYGNFGWFTDPEGNRVELWEPKDSAD</sequence>